<sequence>MSFFLLITQNESIKTKKTLLTEPFKDKKTCFDLFFKKNVNEFLLNEHLVEFIQLLNEYSFELSAIIN</sequence>
<evidence type="ECO:0000313" key="1">
    <source>
        <dbReference type="EMBL" id="GER59417.1"/>
    </source>
</evidence>
<reference evidence="1 2" key="1">
    <citation type="submission" date="2019-08" db="EMBL/GenBank/DDBJ databases">
        <title>Draft genome sequence of Ulvibacter marinus type strain NBRC 109484.</title>
        <authorList>
            <person name="Kawano K."/>
            <person name="Ushijima N."/>
            <person name="Kihara M."/>
            <person name="Itoh H."/>
        </authorList>
    </citation>
    <scope>NUCLEOTIDE SEQUENCE [LARGE SCALE GENOMIC DNA]</scope>
    <source>
        <strain evidence="1 2">NBRC 109484</strain>
    </source>
</reference>
<gene>
    <name evidence="1" type="ORF">ULMA_15250</name>
</gene>
<dbReference type="EMBL" id="BKCG01000003">
    <property type="protein sequence ID" value="GER59417.1"/>
    <property type="molecule type" value="Genomic_DNA"/>
</dbReference>
<dbReference type="Proteomes" id="UP000326509">
    <property type="component" value="Unassembled WGS sequence"/>
</dbReference>
<accession>A0A5J4J4L4</accession>
<keyword evidence="2" id="KW-1185">Reference proteome</keyword>
<organism evidence="1 2">
    <name type="scientific">Patiriisocius marinus</name>
    <dbReference type="NCBI Taxonomy" id="1397112"/>
    <lineage>
        <taxon>Bacteria</taxon>
        <taxon>Pseudomonadati</taxon>
        <taxon>Bacteroidota</taxon>
        <taxon>Flavobacteriia</taxon>
        <taxon>Flavobacteriales</taxon>
        <taxon>Flavobacteriaceae</taxon>
        <taxon>Patiriisocius</taxon>
    </lineage>
</organism>
<comment type="caution">
    <text evidence="1">The sequence shown here is derived from an EMBL/GenBank/DDBJ whole genome shotgun (WGS) entry which is preliminary data.</text>
</comment>
<dbReference type="AlphaFoldDB" id="A0A5J4J4L4"/>
<evidence type="ECO:0000313" key="2">
    <source>
        <dbReference type="Proteomes" id="UP000326509"/>
    </source>
</evidence>
<proteinExistence type="predicted"/>
<protein>
    <submittedName>
        <fullName evidence="1">Uncharacterized protein</fullName>
    </submittedName>
</protein>
<name>A0A5J4J4L4_9FLAO</name>